<feature type="region of interest" description="Disordered" evidence="1">
    <location>
        <begin position="1"/>
        <end position="33"/>
    </location>
</feature>
<proteinExistence type="predicted"/>
<keyword evidence="3" id="KW-1185">Reference proteome</keyword>
<feature type="compositionally biased region" description="Low complexity" evidence="1">
    <location>
        <begin position="9"/>
        <end position="21"/>
    </location>
</feature>
<evidence type="ECO:0000313" key="3">
    <source>
        <dbReference type="Proteomes" id="UP000283210"/>
    </source>
</evidence>
<dbReference type="EMBL" id="CM012457">
    <property type="protein sequence ID" value="RVE57911.1"/>
    <property type="molecule type" value="Genomic_DNA"/>
</dbReference>
<sequence>MVQRDCCLSVQSPSTPKTSKSVPEDAESSLFTSSTIPQAAVSSPVTNVLPVISGVCSLSTSPYALRKRAAPSPLSTPKRPREDLLPSTSGTSAERGTCSPADPADVEDSDDQTNDILSILEAHSTPKPVDDVSNDEQEAMEEEEQNTMQTENPAGSAEPDFHSTCEAKRSLIKLRQNVIRLLVLHMQDLELDQVNYECNFIDEMLEQHLSSLDSK</sequence>
<reference evidence="2 3" key="2">
    <citation type="submission" date="2019-01" db="EMBL/GenBank/DDBJ databases">
        <title>A chromosome length genome reference of the Java medaka (oryzias javanicus).</title>
        <authorList>
            <person name="Herpin A."/>
            <person name="Takehana Y."/>
            <person name="Naruse K."/>
            <person name="Ansai S."/>
            <person name="Kawaguchi M."/>
        </authorList>
    </citation>
    <scope>NUCLEOTIDE SEQUENCE [LARGE SCALE GENOMIC DNA]</scope>
    <source>
        <strain evidence="2">RS831</strain>
        <tissue evidence="2">Whole body</tissue>
    </source>
</reference>
<dbReference type="AlphaFoldDB" id="A0A3S2PQ76"/>
<evidence type="ECO:0000313" key="2">
    <source>
        <dbReference type="EMBL" id="RVE57911.1"/>
    </source>
</evidence>
<organism evidence="2 3">
    <name type="scientific">Oryzias javanicus</name>
    <name type="common">Javanese ricefish</name>
    <name type="synonym">Aplocheilus javanicus</name>
    <dbReference type="NCBI Taxonomy" id="123683"/>
    <lineage>
        <taxon>Eukaryota</taxon>
        <taxon>Metazoa</taxon>
        <taxon>Chordata</taxon>
        <taxon>Craniata</taxon>
        <taxon>Vertebrata</taxon>
        <taxon>Euteleostomi</taxon>
        <taxon>Actinopterygii</taxon>
        <taxon>Neopterygii</taxon>
        <taxon>Teleostei</taxon>
        <taxon>Neoteleostei</taxon>
        <taxon>Acanthomorphata</taxon>
        <taxon>Ovalentaria</taxon>
        <taxon>Atherinomorphae</taxon>
        <taxon>Beloniformes</taxon>
        <taxon>Adrianichthyidae</taxon>
        <taxon>Oryziinae</taxon>
        <taxon>Oryzias</taxon>
    </lineage>
</organism>
<accession>A0A3S2PQ76</accession>
<dbReference type="Proteomes" id="UP000283210">
    <property type="component" value="Chromosome 21"/>
</dbReference>
<feature type="region of interest" description="Disordered" evidence="1">
    <location>
        <begin position="62"/>
        <end position="161"/>
    </location>
</feature>
<feature type="compositionally biased region" description="Acidic residues" evidence="1">
    <location>
        <begin position="132"/>
        <end position="145"/>
    </location>
</feature>
<reference evidence="2 3" key="1">
    <citation type="submission" date="2018-11" db="EMBL/GenBank/DDBJ databases">
        <authorList>
            <person name="Lopez-Roques C."/>
            <person name="Donnadieu C."/>
            <person name="Bouchez O."/>
            <person name="Klopp C."/>
            <person name="Cabau C."/>
            <person name="Zahm M."/>
        </authorList>
    </citation>
    <scope>NUCLEOTIDE SEQUENCE [LARGE SCALE GENOMIC DNA]</scope>
    <source>
        <strain evidence="2">RS831</strain>
        <tissue evidence="2">Whole body</tissue>
    </source>
</reference>
<evidence type="ECO:0000256" key="1">
    <source>
        <dbReference type="SAM" id="MobiDB-lite"/>
    </source>
</evidence>
<dbReference type="OrthoDB" id="8959153at2759"/>
<gene>
    <name evidence="2" type="ORF">OJAV_G00203840</name>
</gene>
<protein>
    <submittedName>
        <fullName evidence="2">Uncharacterized protein</fullName>
    </submittedName>
</protein>
<feature type="compositionally biased region" description="Acidic residues" evidence="1">
    <location>
        <begin position="104"/>
        <end position="113"/>
    </location>
</feature>
<name>A0A3S2PQ76_ORYJA</name>